<dbReference type="InterPro" id="IPR000504">
    <property type="entry name" value="RRM_dom"/>
</dbReference>
<evidence type="ECO:0000256" key="1">
    <source>
        <dbReference type="PROSITE-ProRule" id="PRU00176"/>
    </source>
</evidence>
<evidence type="ECO:0000259" key="3">
    <source>
        <dbReference type="PROSITE" id="PS50102"/>
    </source>
</evidence>
<dbReference type="CDD" id="cd00590">
    <property type="entry name" value="RRM_SF"/>
    <property type="match status" value="1"/>
</dbReference>
<dbReference type="GO" id="GO:0003723">
    <property type="term" value="F:RNA binding"/>
    <property type="evidence" value="ECO:0007669"/>
    <property type="project" value="UniProtKB-UniRule"/>
</dbReference>
<keyword evidence="1" id="KW-0694">RNA-binding</keyword>
<dbReference type="PANTHER" id="PTHR34427:SF5">
    <property type="entry name" value="DUF4283 DOMAIN-CONTAINING PROTEIN"/>
    <property type="match status" value="1"/>
</dbReference>
<dbReference type="SMART" id="SM00360">
    <property type="entry name" value="RRM"/>
    <property type="match status" value="1"/>
</dbReference>
<feature type="region of interest" description="Disordered" evidence="2">
    <location>
        <begin position="1"/>
        <end position="21"/>
    </location>
</feature>
<dbReference type="InterPro" id="IPR035979">
    <property type="entry name" value="RBD_domain_sf"/>
</dbReference>
<evidence type="ECO:0000256" key="2">
    <source>
        <dbReference type="SAM" id="MobiDB-lite"/>
    </source>
</evidence>
<accession>A0A7N0U325</accession>
<evidence type="ECO:0000313" key="4">
    <source>
        <dbReference type="EnsemblPlants" id="Kaladp0053s0236.1.v1.1.CDS.1"/>
    </source>
</evidence>
<evidence type="ECO:0000313" key="5">
    <source>
        <dbReference type="Proteomes" id="UP000594263"/>
    </source>
</evidence>
<dbReference type="AlphaFoldDB" id="A0A7N0U325"/>
<sequence>MQGKQGSGASAGAGRSNGEDAGEWQIVNHKKSSRINQAKVSNKLVSLFVDNLPRNINAKRLRQMFERFRVVLNAFVPKSFRVERSLHYGFVHYATMFEAKFAIDGANGAWLEDERLQVKLANQAHGLRPVHDLPLNWSKKTETSAKNLHPLRSHNTQGKEQIETTVDLRNYNYVGKQSSVVGIHIDSNNDSQIGGWELCGVGKLREVSILPHIQGRLLSKGFSAFKLAYASGNNLLLIFEEMTEKKKILENPGKLKEWFSEIHNWIPSFIVSNRLCWIKCVGIPWKLWNTECFNRIGNIFGSTVLIEDHTVKKDRLDRARILICTELVEPISKHITLQNKGISFKVFVREEAHLDATTHMGRYFVDEKSPVNPLGSSDVSFVPNSTEPETSNHLPSLSLTSECVADSVPNTTGLVPVVENLETHHPVAQFKVSVIKPSNLETHPVSPLHDETACFTSL</sequence>
<feature type="compositionally biased region" description="Gly residues" evidence="2">
    <location>
        <begin position="1"/>
        <end position="11"/>
    </location>
</feature>
<protein>
    <recommendedName>
        <fullName evidence="3">RRM domain-containing protein</fullName>
    </recommendedName>
</protein>
<dbReference type="Proteomes" id="UP000594263">
    <property type="component" value="Unplaced"/>
</dbReference>
<dbReference type="OMA" id="ANDWIIF"/>
<dbReference type="EnsemblPlants" id="Kaladp0053s0236.1.v1.1">
    <property type="protein sequence ID" value="Kaladp0053s0236.1.v1.1.CDS.1"/>
    <property type="gene ID" value="Kaladp0053s0236.v1.1"/>
</dbReference>
<dbReference type="PANTHER" id="PTHR34427">
    <property type="entry name" value="DUF4283 DOMAIN PROTEIN"/>
    <property type="match status" value="1"/>
</dbReference>
<organism evidence="4 5">
    <name type="scientific">Kalanchoe fedtschenkoi</name>
    <name type="common">Lavender scallops</name>
    <name type="synonym">South American air plant</name>
    <dbReference type="NCBI Taxonomy" id="63787"/>
    <lineage>
        <taxon>Eukaryota</taxon>
        <taxon>Viridiplantae</taxon>
        <taxon>Streptophyta</taxon>
        <taxon>Embryophyta</taxon>
        <taxon>Tracheophyta</taxon>
        <taxon>Spermatophyta</taxon>
        <taxon>Magnoliopsida</taxon>
        <taxon>eudicotyledons</taxon>
        <taxon>Gunneridae</taxon>
        <taxon>Pentapetalae</taxon>
        <taxon>Saxifragales</taxon>
        <taxon>Crassulaceae</taxon>
        <taxon>Kalanchoe</taxon>
    </lineage>
</organism>
<dbReference type="PROSITE" id="PS50102">
    <property type="entry name" value="RRM"/>
    <property type="match status" value="1"/>
</dbReference>
<dbReference type="Gene3D" id="3.30.70.330">
    <property type="match status" value="1"/>
</dbReference>
<dbReference type="SUPFAM" id="SSF54928">
    <property type="entry name" value="RNA-binding domain, RBD"/>
    <property type="match status" value="1"/>
</dbReference>
<dbReference type="InterPro" id="IPR012677">
    <property type="entry name" value="Nucleotide-bd_a/b_plait_sf"/>
</dbReference>
<dbReference type="Gramene" id="Kaladp0053s0236.1.v1.1">
    <property type="protein sequence ID" value="Kaladp0053s0236.1.v1.1.CDS.1"/>
    <property type="gene ID" value="Kaladp0053s0236.v1.1"/>
</dbReference>
<dbReference type="Pfam" id="PF00076">
    <property type="entry name" value="RRM_1"/>
    <property type="match status" value="1"/>
</dbReference>
<name>A0A7N0U325_KALFE</name>
<proteinExistence type="predicted"/>
<feature type="domain" description="RRM" evidence="3">
    <location>
        <begin position="45"/>
        <end position="123"/>
    </location>
</feature>
<reference evidence="4" key="1">
    <citation type="submission" date="2021-01" db="UniProtKB">
        <authorList>
            <consortium name="EnsemblPlants"/>
        </authorList>
    </citation>
    <scope>IDENTIFICATION</scope>
</reference>
<keyword evidence="5" id="KW-1185">Reference proteome</keyword>